<dbReference type="InterPro" id="IPR000887">
    <property type="entry name" value="Aldlse_KDPG_KHG"/>
</dbReference>
<gene>
    <name evidence="6" type="ORF">G7070_10680</name>
</gene>
<proteinExistence type="inferred from homology"/>
<keyword evidence="5" id="KW-0119">Carbohydrate metabolism</keyword>
<comment type="subunit">
    <text evidence="3">Homotrimer.</text>
</comment>
<evidence type="ECO:0000256" key="1">
    <source>
        <dbReference type="ARBA" id="ARBA00004761"/>
    </source>
</evidence>
<dbReference type="InterPro" id="IPR013785">
    <property type="entry name" value="Aldolase_TIM"/>
</dbReference>
<dbReference type="EMBL" id="CP049865">
    <property type="protein sequence ID" value="QIK72649.1"/>
    <property type="molecule type" value="Genomic_DNA"/>
</dbReference>
<evidence type="ECO:0000256" key="3">
    <source>
        <dbReference type="ARBA" id="ARBA00011233"/>
    </source>
</evidence>
<evidence type="ECO:0000256" key="4">
    <source>
        <dbReference type="ARBA" id="ARBA00023239"/>
    </source>
</evidence>
<evidence type="ECO:0000313" key="7">
    <source>
        <dbReference type="Proteomes" id="UP000501058"/>
    </source>
</evidence>
<dbReference type="Pfam" id="PF01081">
    <property type="entry name" value="Aldolase"/>
    <property type="match status" value="1"/>
</dbReference>
<dbReference type="RefSeq" id="WP_166233723.1">
    <property type="nucleotide sequence ID" value="NZ_CP049865.1"/>
</dbReference>
<name>A0A6G7Y7G0_9ACTN</name>
<comment type="similarity">
    <text evidence="2">Belongs to the KHG/KDPG aldolase family.</text>
</comment>
<organism evidence="6 7">
    <name type="scientific">Propioniciclava coleopterorum</name>
    <dbReference type="NCBI Taxonomy" id="2714937"/>
    <lineage>
        <taxon>Bacteria</taxon>
        <taxon>Bacillati</taxon>
        <taxon>Actinomycetota</taxon>
        <taxon>Actinomycetes</taxon>
        <taxon>Propionibacteriales</taxon>
        <taxon>Propionibacteriaceae</taxon>
        <taxon>Propioniciclava</taxon>
    </lineage>
</organism>
<evidence type="ECO:0000313" key="6">
    <source>
        <dbReference type="EMBL" id="QIK72649.1"/>
    </source>
</evidence>
<protein>
    <recommendedName>
        <fullName evidence="8">2-dehydro-3-deoxyphosphogluconate aldolase / (4S)-4-hydroxy-2-oxoglutarate aldolase</fullName>
    </recommendedName>
</protein>
<dbReference type="Proteomes" id="UP000501058">
    <property type="component" value="Chromosome"/>
</dbReference>
<dbReference type="AlphaFoldDB" id="A0A6G7Y7G0"/>
<dbReference type="PANTHER" id="PTHR30246:SF1">
    <property type="entry name" value="2-DEHYDRO-3-DEOXY-6-PHOSPHOGALACTONATE ALDOLASE-RELATED"/>
    <property type="match status" value="1"/>
</dbReference>
<sequence length="206" mass="21636">MSVLEDALAGHRVVVSLPAGGIADWIAVAEVLVQEGLRAWAWPADQLEVLGELTSLYGRRAHIGVAGVLSDEQLAAAAAAGARFWLSPLAVDADRAVPLPYLAGALTPNEVAAAARTREAAVLVTPADALGTSYARTLPVLVPEVEIVPWGRLERYQCEMWLEAGASAVVVQDVVVRPELSDGVNVIDEVGRRAASFGQLVATNTP</sequence>
<evidence type="ECO:0000256" key="5">
    <source>
        <dbReference type="ARBA" id="ARBA00023277"/>
    </source>
</evidence>
<evidence type="ECO:0008006" key="8">
    <source>
        <dbReference type="Google" id="ProtNLM"/>
    </source>
</evidence>
<reference evidence="6 7" key="1">
    <citation type="submission" date="2020-03" db="EMBL/GenBank/DDBJ databases">
        <title>Propioniciclava sp. nov., isolated from Hydrophilus acuminatus.</title>
        <authorList>
            <person name="Hyun D.-W."/>
            <person name="Bae J.-W."/>
        </authorList>
    </citation>
    <scope>NUCLEOTIDE SEQUENCE [LARGE SCALE GENOMIC DNA]</scope>
    <source>
        <strain evidence="6 7">HDW11</strain>
    </source>
</reference>
<dbReference type="GO" id="GO:0016829">
    <property type="term" value="F:lyase activity"/>
    <property type="evidence" value="ECO:0007669"/>
    <property type="project" value="UniProtKB-KW"/>
</dbReference>
<dbReference type="KEGG" id="prv:G7070_10680"/>
<dbReference type="SUPFAM" id="SSF51569">
    <property type="entry name" value="Aldolase"/>
    <property type="match status" value="1"/>
</dbReference>
<keyword evidence="7" id="KW-1185">Reference proteome</keyword>
<dbReference type="Gene3D" id="3.20.20.70">
    <property type="entry name" value="Aldolase class I"/>
    <property type="match status" value="1"/>
</dbReference>
<accession>A0A6G7Y7G0</accession>
<comment type="pathway">
    <text evidence="1">Carbohydrate acid metabolism.</text>
</comment>
<keyword evidence="4" id="KW-0456">Lyase</keyword>
<evidence type="ECO:0000256" key="2">
    <source>
        <dbReference type="ARBA" id="ARBA00006906"/>
    </source>
</evidence>
<dbReference type="PANTHER" id="PTHR30246">
    <property type="entry name" value="2-KETO-3-DEOXY-6-PHOSPHOGLUCONATE ALDOLASE"/>
    <property type="match status" value="1"/>
</dbReference>